<feature type="chain" id="PRO_5043000703" evidence="2">
    <location>
        <begin position="16"/>
        <end position="102"/>
    </location>
</feature>
<comment type="caution">
    <text evidence="3">The sequence shown here is derived from an EMBL/GenBank/DDBJ whole genome shotgun (WGS) entry which is preliminary data.</text>
</comment>
<keyword evidence="4" id="KW-1185">Reference proteome</keyword>
<evidence type="ECO:0000256" key="2">
    <source>
        <dbReference type="SAM" id="SignalP"/>
    </source>
</evidence>
<accession>A0AAN9FYH5</accession>
<gene>
    <name evidence="3" type="ORF">V1264_024272</name>
</gene>
<sequence>MKCVILLALVAVAFAQDHRPDFDHGDPLHHLVMSQVENLIRSNPGISETDCGTRCDAMFDLAAGHDEQVTDHLCAEECNHQLRAPAVTEPPRPTNPPQPPHP</sequence>
<dbReference type="EMBL" id="JBAMIC010002403">
    <property type="protein sequence ID" value="KAK7089253.1"/>
    <property type="molecule type" value="Genomic_DNA"/>
</dbReference>
<evidence type="ECO:0000313" key="3">
    <source>
        <dbReference type="EMBL" id="KAK7089253.1"/>
    </source>
</evidence>
<feature type="signal peptide" evidence="2">
    <location>
        <begin position="1"/>
        <end position="15"/>
    </location>
</feature>
<proteinExistence type="predicted"/>
<dbReference type="Proteomes" id="UP001374579">
    <property type="component" value="Unassembled WGS sequence"/>
</dbReference>
<organism evidence="3 4">
    <name type="scientific">Littorina saxatilis</name>
    <dbReference type="NCBI Taxonomy" id="31220"/>
    <lineage>
        <taxon>Eukaryota</taxon>
        <taxon>Metazoa</taxon>
        <taxon>Spiralia</taxon>
        <taxon>Lophotrochozoa</taxon>
        <taxon>Mollusca</taxon>
        <taxon>Gastropoda</taxon>
        <taxon>Caenogastropoda</taxon>
        <taxon>Littorinimorpha</taxon>
        <taxon>Littorinoidea</taxon>
        <taxon>Littorinidae</taxon>
        <taxon>Littorina</taxon>
    </lineage>
</organism>
<protein>
    <submittedName>
        <fullName evidence="3">Uncharacterized protein</fullName>
    </submittedName>
</protein>
<keyword evidence="2" id="KW-0732">Signal</keyword>
<feature type="compositionally biased region" description="Pro residues" evidence="1">
    <location>
        <begin position="88"/>
        <end position="102"/>
    </location>
</feature>
<name>A0AAN9FYH5_9CAEN</name>
<evidence type="ECO:0000256" key="1">
    <source>
        <dbReference type="SAM" id="MobiDB-lite"/>
    </source>
</evidence>
<reference evidence="3 4" key="1">
    <citation type="submission" date="2024-02" db="EMBL/GenBank/DDBJ databases">
        <title>Chromosome-scale genome assembly of the rough periwinkle Littorina saxatilis.</title>
        <authorList>
            <person name="De Jode A."/>
            <person name="Faria R."/>
            <person name="Formenti G."/>
            <person name="Sims Y."/>
            <person name="Smith T.P."/>
            <person name="Tracey A."/>
            <person name="Wood J.M.D."/>
            <person name="Zagrodzka Z.B."/>
            <person name="Johannesson K."/>
            <person name="Butlin R.K."/>
            <person name="Leder E.H."/>
        </authorList>
    </citation>
    <scope>NUCLEOTIDE SEQUENCE [LARGE SCALE GENOMIC DNA]</scope>
    <source>
        <strain evidence="3">Snail1</strain>
        <tissue evidence="3">Muscle</tissue>
    </source>
</reference>
<dbReference type="AlphaFoldDB" id="A0AAN9FYH5"/>
<feature type="region of interest" description="Disordered" evidence="1">
    <location>
        <begin position="82"/>
        <end position="102"/>
    </location>
</feature>
<evidence type="ECO:0000313" key="4">
    <source>
        <dbReference type="Proteomes" id="UP001374579"/>
    </source>
</evidence>